<dbReference type="OrthoDB" id="508119at2759"/>
<organism evidence="11 12">
    <name type="scientific">Aaosphaeria arxii CBS 175.79</name>
    <dbReference type="NCBI Taxonomy" id="1450172"/>
    <lineage>
        <taxon>Eukaryota</taxon>
        <taxon>Fungi</taxon>
        <taxon>Dikarya</taxon>
        <taxon>Ascomycota</taxon>
        <taxon>Pezizomycotina</taxon>
        <taxon>Dothideomycetes</taxon>
        <taxon>Pleosporomycetidae</taxon>
        <taxon>Pleosporales</taxon>
        <taxon>Pleosporales incertae sedis</taxon>
        <taxon>Aaosphaeria</taxon>
    </lineage>
</organism>
<comment type="similarity">
    <text evidence="2 7">Belongs to the major facilitator superfamily. Sugar transporter (TC 2.A.1.1) family.</text>
</comment>
<evidence type="ECO:0000313" key="11">
    <source>
        <dbReference type="EMBL" id="KAF2021477.1"/>
    </source>
</evidence>
<dbReference type="InterPro" id="IPR003663">
    <property type="entry name" value="Sugar/inositol_transpt"/>
</dbReference>
<evidence type="ECO:0000256" key="7">
    <source>
        <dbReference type="RuleBase" id="RU003346"/>
    </source>
</evidence>
<evidence type="ECO:0000256" key="5">
    <source>
        <dbReference type="ARBA" id="ARBA00022989"/>
    </source>
</evidence>
<dbReference type="EMBL" id="ML978066">
    <property type="protein sequence ID" value="KAF2021477.1"/>
    <property type="molecule type" value="Genomic_DNA"/>
</dbReference>
<feature type="transmembrane region" description="Helical" evidence="9">
    <location>
        <begin position="194"/>
        <end position="215"/>
    </location>
</feature>
<accession>A0A6A5Y8Y9</accession>
<keyword evidence="3 7" id="KW-0813">Transport</keyword>
<evidence type="ECO:0000256" key="9">
    <source>
        <dbReference type="SAM" id="Phobius"/>
    </source>
</evidence>
<evidence type="ECO:0000256" key="2">
    <source>
        <dbReference type="ARBA" id="ARBA00010992"/>
    </source>
</evidence>
<keyword evidence="6 9" id="KW-0472">Membrane</keyword>
<dbReference type="FunFam" id="1.20.1250.20:FF:000026">
    <property type="entry name" value="MFS quinate transporter QutD"/>
    <property type="match status" value="1"/>
</dbReference>
<dbReference type="PANTHER" id="PTHR48022:SF21">
    <property type="entry name" value="QUINATE TRANSPORTER, PUTATIVE (AFU_ORTHOLOGUE AFUA_6G06960)-RELATED"/>
    <property type="match status" value="1"/>
</dbReference>
<feature type="compositionally biased region" description="Basic and acidic residues" evidence="8">
    <location>
        <begin position="519"/>
        <end position="534"/>
    </location>
</feature>
<dbReference type="GO" id="GO:0005351">
    <property type="term" value="F:carbohydrate:proton symporter activity"/>
    <property type="evidence" value="ECO:0007669"/>
    <property type="project" value="TreeGrafter"/>
</dbReference>
<keyword evidence="5 9" id="KW-1133">Transmembrane helix</keyword>
<feature type="transmembrane region" description="Helical" evidence="9">
    <location>
        <begin position="21"/>
        <end position="41"/>
    </location>
</feature>
<feature type="transmembrane region" description="Helical" evidence="9">
    <location>
        <begin position="388"/>
        <end position="411"/>
    </location>
</feature>
<feature type="transmembrane region" description="Helical" evidence="9">
    <location>
        <begin position="323"/>
        <end position="344"/>
    </location>
</feature>
<feature type="transmembrane region" description="Helical" evidence="9">
    <location>
        <begin position="461"/>
        <end position="479"/>
    </location>
</feature>
<name>A0A6A5Y8Y9_9PLEO</name>
<dbReference type="InterPro" id="IPR005828">
    <property type="entry name" value="MFS_sugar_transport-like"/>
</dbReference>
<dbReference type="InterPro" id="IPR036259">
    <property type="entry name" value="MFS_trans_sf"/>
</dbReference>
<dbReference type="NCBIfam" id="TIGR00879">
    <property type="entry name" value="SP"/>
    <property type="match status" value="1"/>
</dbReference>
<feature type="transmembrane region" description="Helical" evidence="9">
    <location>
        <begin position="423"/>
        <end position="441"/>
    </location>
</feature>
<feature type="region of interest" description="Disordered" evidence="8">
    <location>
        <begin position="510"/>
        <end position="534"/>
    </location>
</feature>
<dbReference type="GeneID" id="54280515"/>
<dbReference type="PROSITE" id="PS50850">
    <property type="entry name" value="MFS"/>
    <property type="match status" value="1"/>
</dbReference>
<feature type="transmembrane region" description="Helical" evidence="9">
    <location>
        <begin position="288"/>
        <end position="308"/>
    </location>
</feature>
<protein>
    <submittedName>
        <fullName evidence="11">General substrate transporter</fullName>
    </submittedName>
</protein>
<dbReference type="Gene3D" id="1.20.1250.20">
    <property type="entry name" value="MFS general substrate transporter like domains"/>
    <property type="match status" value="1"/>
</dbReference>
<evidence type="ECO:0000256" key="4">
    <source>
        <dbReference type="ARBA" id="ARBA00022692"/>
    </source>
</evidence>
<reference evidence="11" key="1">
    <citation type="journal article" date="2020" name="Stud. Mycol.">
        <title>101 Dothideomycetes genomes: a test case for predicting lifestyles and emergence of pathogens.</title>
        <authorList>
            <person name="Haridas S."/>
            <person name="Albert R."/>
            <person name="Binder M."/>
            <person name="Bloem J."/>
            <person name="Labutti K."/>
            <person name="Salamov A."/>
            <person name="Andreopoulos B."/>
            <person name="Baker S."/>
            <person name="Barry K."/>
            <person name="Bills G."/>
            <person name="Bluhm B."/>
            <person name="Cannon C."/>
            <person name="Castanera R."/>
            <person name="Culley D."/>
            <person name="Daum C."/>
            <person name="Ezra D."/>
            <person name="Gonzalez J."/>
            <person name="Henrissat B."/>
            <person name="Kuo A."/>
            <person name="Liang C."/>
            <person name="Lipzen A."/>
            <person name="Lutzoni F."/>
            <person name="Magnuson J."/>
            <person name="Mondo S."/>
            <person name="Nolan M."/>
            <person name="Ohm R."/>
            <person name="Pangilinan J."/>
            <person name="Park H.-J."/>
            <person name="Ramirez L."/>
            <person name="Alfaro M."/>
            <person name="Sun H."/>
            <person name="Tritt A."/>
            <person name="Yoshinaga Y."/>
            <person name="Zwiers L.-H."/>
            <person name="Turgeon B."/>
            <person name="Goodwin S."/>
            <person name="Spatafora J."/>
            <person name="Crous P."/>
            <person name="Grigoriev I."/>
        </authorList>
    </citation>
    <scope>NUCLEOTIDE SEQUENCE</scope>
    <source>
        <strain evidence="11">CBS 175.79</strain>
    </source>
</reference>
<dbReference type="PRINTS" id="PR00171">
    <property type="entry name" value="SUGRTRNSPORT"/>
</dbReference>
<feature type="transmembrane region" description="Helical" evidence="9">
    <location>
        <begin position="356"/>
        <end position="376"/>
    </location>
</feature>
<comment type="subcellular location">
    <subcellularLocation>
        <location evidence="1">Membrane</location>
        <topology evidence="1">Multi-pass membrane protein</topology>
    </subcellularLocation>
</comment>
<feature type="transmembrane region" description="Helical" evidence="9">
    <location>
        <begin position="76"/>
        <end position="95"/>
    </location>
</feature>
<evidence type="ECO:0000259" key="10">
    <source>
        <dbReference type="PROSITE" id="PS50850"/>
    </source>
</evidence>
<dbReference type="GO" id="GO:0016020">
    <property type="term" value="C:membrane"/>
    <property type="evidence" value="ECO:0007669"/>
    <property type="project" value="UniProtKB-SubCell"/>
</dbReference>
<dbReference type="Pfam" id="PF00083">
    <property type="entry name" value="Sugar_tr"/>
    <property type="match status" value="1"/>
</dbReference>
<keyword evidence="12" id="KW-1185">Reference proteome</keyword>
<evidence type="ECO:0000256" key="8">
    <source>
        <dbReference type="SAM" id="MobiDB-lite"/>
    </source>
</evidence>
<dbReference type="InterPro" id="IPR005829">
    <property type="entry name" value="Sugar_transporter_CS"/>
</dbReference>
<feature type="domain" description="Major facilitator superfamily (MFS) profile" evidence="10">
    <location>
        <begin position="28"/>
        <end position="483"/>
    </location>
</feature>
<dbReference type="Proteomes" id="UP000799778">
    <property type="component" value="Unassembled WGS sequence"/>
</dbReference>
<feature type="transmembrane region" description="Helical" evidence="9">
    <location>
        <begin position="102"/>
        <end position="121"/>
    </location>
</feature>
<feature type="transmembrane region" description="Helical" evidence="9">
    <location>
        <begin position="127"/>
        <end position="149"/>
    </location>
</feature>
<evidence type="ECO:0000313" key="12">
    <source>
        <dbReference type="Proteomes" id="UP000799778"/>
    </source>
</evidence>
<dbReference type="PROSITE" id="PS00217">
    <property type="entry name" value="SUGAR_TRANSPORT_2"/>
    <property type="match status" value="1"/>
</dbReference>
<dbReference type="PANTHER" id="PTHR48022">
    <property type="entry name" value="PLASTIDIC GLUCOSE TRANSPORTER 4"/>
    <property type="match status" value="1"/>
</dbReference>
<dbReference type="SUPFAM" id="SSF103473">
    <property type="entry name" value="MFS general substrate transporter"/>
    <property type="match status" value="1"/>
</dbReference>
<feature type="transmembrane region" description="Helical" evidence="9">
    <location>
        <begin position="161"/>
        <end position="182"/>
    </location>
</feature>
<sequence length="534" mass="58193">MGFLQRIVKNDATKSDPPEIYNVRVFLVSLVACAGALLFGMDMGIMGGVLTMKTFKQQYGLIGKSDKQIANLSSNIVSVIQAGAFAGALVASWLSNRIGRRWSLIIAAILVCIGVAFQAAANGIIELLYASRLFAGIAVGIASTVNPLYVSENAPRGIRGLLTGLYQLTLVSGLTLAFWINYGSNLHITGHAQYVIPLALQAFPAVILGVGMFFANESPRYLAQRNPAAALAVLSKLRHLPPTHPYVVDEMALIELQLEEERALMAGSSALSMFKEAWTVKSYRRRSILCVTLMMWSNLTGTNAMTYYSPTIFASVGLSGSSVGLFATGIYGIVKMISCAIFIFFVTDTLGRRKSLIWTGIVQGCALFYCGFYIRFDPPIKGQPVTAPGYVALVAIYIFAAVYQFGWGPVVWTYCSECPPARLRALMMGMAVASQWLWNFVVAKSTPSMFATLGKGGFGTYFVYGSFCFVMVIYAWVLVPETKGLSLEHMDELFEQKNIRAKFVPSRGVAMNGHGNLGKGDDDDKEPSEHIEKV</sequence>
<dbReference type="InterPro" id="IPR020846">
    <property type="entry name" value="MFS_dom"/>
</dbReference>
<gene>
    <name evidence="11" type="ORF">BU24DRAFT_338135</name>
</gene>
<keyword evidence="4 9" id="KW-0812">Transmembrane</keyword>
<evidence type="ECO:0000256" key="3">
    <source>
        <dbReference type="ARBA" id="ARBA00022448"/>
    </source>
</evidence>
<proteinExistence type="inferred from homology"/>
<evidence type="ECO:0000256" key="6">
    <source>
        <dbReference type="ARBA" id="ARBA00023136"/>
    </source>
</evidence>
<evidence type="ECO:0000256" key="1">
    <source>
        <dbReference type="ARBA" id="ARBA00004141"/>
    </source>
</evidence>
<dbReference type="InterPro" id="IPR050360">
    <property type="entry name" value="MFS_Sugar_Transporters"/>
</dbReference>
<dbReference type="AlphaFoldDB" id="A0A6A5Y8Y9"/>
<dbReference type="RefSeq" id="XP_033389816.1">
    <property type="nucleotide sequence ID" value="XM_033523118.1"/>
</dbReference>